<dbReference type="GO" id="GO:0003677">
    <property type="term" value="F:DNA binding"/>
    <property type="evidence" value="ECO:0007669"/>
    <property type="project" value="InterPro"/>
</dbReference>
<dbReference type="AlphaFoldDB" id="A0A660SNJ9"/>
<dbReference type="Proteomes" id="UP000271125">
    <property type="component" value="Unassembled WGS sequence"/>
</dbReference>
<dbReference type="NCBIfam" id="NF033559">
    <property type="entry name" value="transpos_IS1634"/>
    <property type="match status" value="1"/>
</dbReference>
<reference evidence="2 3" key="1">
    <citation type="submission" date="2018-06" db="EMBL/GenBank/DDBJ databases">
        <title>Extensive metabolic versatility and redundancy in microbially diverse, dynamic hydrothermal sediments.</title>
        <authorList>
            <person name="Dombrowski N."/>
            <person name="Teske A."/>
            <person name="Baker B.J."/>
        </authorList>
    </citation>
    <scope>NUCLEOTIDE SEQUENCE [LARGE SCALE GENOMIC DNA]</scope>
    <source>
        <strain evidence="2">B10_G13</strain>
    </source>
</reference>
<comment type="caution">
    <text evidence="2">The sequence shown here is derived from an EMBL/GenBank/DDBJ whole genome shotgun (WGS) entry which is preliminary data.</text>
</comment>
<dbReference type="InterPro" id="IPR002559">
    <property type="entry name" value="Transposase_11"/>
</dbReference>
<dbReference type="Pfam" id="PF01609">
    <property type="entry name" value="DDE_Tnp_1"/>
    <property type="match status" value="1"/>
</dbReference>
<dbReference type="GO" id="GO:0006313">
    <property type="term" value="P:DNA transposition"/>
    <property type="evidence" value="ECO:0007669"/>
    <property type="project" value="InterPro"/>
</dbReference>
<organism evidence="2 3">
    <name type="scientific">candidate division TA06 bacterium</name>
    <dbReference type="NCBI Taxonomy" id="2250710"/>
    <lineage>
        <taxon>Bacteria</taxon>
        <taxon>Bacteria division TA06</taxon>
    </lineage>
</organism>
<evidence type="ECO:0000259" key="1">
    <source>
        <dbReference type="Pfam" id="PF01609"/>
    </source>
</evidence>
<feature type="domain" description="Transposase IS4-like" evidence="1">
    <location>
        <begin position="3"/>
        <end position="280"/>
    </location>
</feature>
<accession>A0A660SNJ9</accession>
<dbReference type="EMBL" id="QNBD01000082">
    <property type="protein sequence ID" value="RKX71631.1"/>
    <property type="molecule type" value="Genomic_DNA"/>
</dbReference>
<protein>
    <submittedName>
        <fullName evidence="2">IS1634 family transposase</fullName>
    </submittedName>
</protein>
<dbReference type="PANTHER" id="PTHR34614">
    <property type="match status" value="1"/>
</dbReference>
<dbReference type="PANTHER" id="PTHR34614:SF2">
    <property type="entry name" value="TRANSPOSASE IS4-LIKE DOMAIN-CONTAINING PROTEIN"/>
    <property type="match status" value="1"/>
</dbReference>
<dbReference type="SUPFAM" id="SSF53098">
    <property type="entry name" value="Ribonuclease H-like"/>
    <property type="match status" value="1"/>
</dbReference>
<dbReference type="InterPro" id="IPR012337">
    <property type="entry name" value="RNaseH-like_sf"/>
</dbReference>
<dbReference type="InterPro" id="IPR047654">
    <property type="entry name" value="IS1634_transpos"/>
</dbReference>
<name>A0A660SNJ9_UNCT6</name>
<sequence length="352" mass="41605">MFFDATTLYFESFTEDEFRRNGYSKDLKFNQPQVLIALMVTKEGLPIGYKAFSGDTYEGHTLIPALKALKKQYKLDKVVYVADSGMFNRDNIEELETLENNEFNYIVGARIKSMPKTLREQILNPANYSELDANTKIATFDYKGRKLLVTHSLNRARKDKADREKGIEKLRNKLKKHKSPKEYLSNQGYKKYLQVEGKSKISLNEEKIREDAMWDGLKGLLTNKTNLLTNEEILHQYSNLWYVEESFRITKHDLRIRPIYHYKESRVKAHLAISFVAYMLVRYLEYRVKLQYKKLSPERIRQMLISIQTSILVCNKKRIRYGIPSRMSIETKKIYRLMNVKRTTTPFIIKKF</sequence>
<evidence type="ECO:0000313" key="2">
    <source>
        <dbReference type="EMBL" id="RKX71631.1"/>
    </source>
</evidence>
<gene>
    <name evidence="2" type="ORF">DRP43_02300</name>
</gene>
<evidence type="ECO:0000313" key="3">
    <source>
        <dbReference type="Proteomes" id="UP000271125"/>
    </source>
</evidence>
<proteinExistence type="predicted"/>
<dbReference type="GO" id="GO:0004803">
    <property type="term" value="F:transposase activity"/>
    <property type="evidence" value="ECO:0007669"/>
    <property type="project" value="InterPro"/>
</dbReference>